<dbReference type="RefSeq" id="WP_191206468.1">
    <property type="nucleotide sequence ID" value="NZ_JACXZA010000008.1"/>
</dbReference>
<accession>A0ABR8N4G0</accession>
<comment type="caution">
    <text evidence="1">The sequence shown here is derived from an EMBL/GenBank/DDBJ whole genome shotgun (WGS) entry which is preliminary data.</text>
</comment>
<reference evidence="1 2" key="1">
    <citation type="submission" date="2020-09" db="EMBL/GenBank/DDBJ databases">
        <title>Paenibacillus sp. strain PR3 16S rRNA gene Genome sequencing and assembly.</title>
        <authorList>
            <person name="Kim J."/>
        </authorList>
    </citation>
    <scope>NUCLEOTIDE SEQUENCE [LARGE SCALE GENOMIC DNA]</scope>
    <source>
        <strain evidence="1 2">PR3</strain>
    </source>
</reference>
<evidence type="ECO:0000313" key="1">
    <source>
        <dbReference type="EMBL" id="MBD3922161.1"/>
    </source>
</evidence>
<sequence>MRDKILFIMTHIIGSAIYKIGRAGDMVWLSIGEPSTTKGLRGRRTVYPYAIHLHCPWVFTYEGSVWMEDDDLSDINGQSRFDYLIEGIPLPLRIVAVDADERGGFYLRFNGNWMLRAYIPQEKSEAELWRFIEFMGSEEESKHFVISGSSMD</sequence>
<proteinExistence type="predicted"/>
<evidence type="ECO:0000313" key="2">
    <source>
        <dbReference type="Proteomes" id="UP000609346"/>
    </source>
</evidence>
<dbReference type="EMBL" id="JACXZA010000008">
    <property type="protein sequence ID" value="MBD3922161.1"/>
    <property type="molecule type" value="Genomic_DNA"/>
</dbReference>
<name>A0ABR8N4G0_9BACL</name>
<keyword evidence="2" id="KW-1185">Reference proteome</keyword>
<protein>
    <submittedName>
        <fullName evidence="1">Uncharacterized protein</fullName>
    </submittedName>
</protein>
<dbReference type="Proteomes" id="UP000609346">
    <property type="component" value="Unassembled WGS sequence"/>
</dbReference>
<gene>
    <name evidence="1" type="ORF">H8B09_25620</name>
</gene>
<organism evidence="1 2">
    <name type="scientific">Paenibacillus terricola</name>
    <dbReference type="NCBI Taxonomy" id="2763503"/>
    <lineage>
        <taxon>Bacteria</taxon>
        <taxon>Bacillati</taxon>
        <taxon>Bacillota</taxon>
        <taxon>Bacilli</taxon>
        <taxon>Bacillales</taxon>
        <taxon>Paenibacillaceae</taxon>
        <taxon>Paenibacillus</taxon>
    </lineage>
</organism>